<name>A0A7W7YH61_9BACT</name>
<comment type="caution">
    <text evidence="3">The sequence shown here is derived from an EMBL/GenBank/DDBJ whole genome shotgun (WGS) entry which is preliminary data.</text>
</comment>
<gene>
    <name evidence="3" type="ORF">HNQ64_000301</name>
</gene>
<evidence type="ECO:0000259" key="2">
    <source>
        <dbReference type="Pfam" id="PF14371"/>
    </source>
</evidence>
<dbReference type="RefSeq" id="WP_221305303.1">
    <property type="nucleotide sequence ID" value="NZ_JACHIF010000001.1"/>
</dbReference>
<dbReference type="InterPro" id="IPR025524">
    <property type="entry name" value="DUF4412"/>
</dbReference>
<evidence type="ECO:0000313" key="4">
    <source>
        <dbReference type="Proteomes" id="UP000534294"/>
    </source>
</evidence>
<feature type="chain" id="PRO_5030702493" description="DUF4412 domain-containing protein" evidence="1">
    <location>
        <begin position="21"/>
        <end position="224"/>
    </location>
</feature>
<organism evidence="3 4">
    <name type="scientific">Prosthecobacter dejongeii</name>
    <dbReference type="NCBI Taxonomy" id="48465"/>
    <lineage>
        <taxon>Bacteria</taxon>
        <taxon>Pseudomonadati</taxon>
        <taxon>Verrucomicrobiota</taxon>
        <taxon>Verrucomicrobiia</taxon>
        <taxon>Verrucomicrobiales</taxon>
        <taxon>Verrucomicrobiaceae</taxon>
        <taxon>Prosthecobacter</taxon>
    </lineage>
</organism>
<feature type="signal peptide" evidence="1">
    <location>
        <begin position="1"/>
        <end position="20"/>
    </location>
</feature>
<evidence type="ECO:0000256" key="1">
    <source>
        <dbReference type="SAM" id="SignalP"/>
    </source>
</evidence>
<dbReference type="Proteomes" id="UP000534294">
    <property type="component" value="Unassembled WGS sequence"/>
</dbReference>
<dbReference type="EMBL" id="JACHIF010000001">
    <property type="protein sequence ID" value="MBB5036067.1"/>
    <property type="molecule type" value="Genomic_DNA"/>
</dbReference>
<keyword evidence="1" id="KW-0732">Signal</keyword>
<evidence type="ECO:0000313" key="3">
    <source>
        <dbReference type="EMBL" id="MBB5036067.1"/>
    </source>
</evidence>
<dbReference type="Pfam" id="PF14371">
    <property type="entry name" value="DUF4412"/>
    <property type="match status" value="1"/>
</dbReference>
<accession>A0A7W7YH61</accession>
<keyword evidence="4" id="KW-1185">Reference proteome</keyword>
<dbReference type="AlphaFoldDB" id="A0A7W7YH61"/>
<feature type="domain" description="DUF4412" evidence="2">
    <location>
        <begin position="34"/>
        <end position="213"/>
    </location>
</feature>
<sequence length="224" mass="24708">MKQFLLLFAVWLLYLQTSFADWVVSHKTTFGGQGQQMTIMKIKGDKMRVDMGHVEKGQGLSVVTNGVSGTVVTLMHHSKSMFKTDEESRKGMMARDGGAMGESKPAVKLVATGQKEKVGTYDCEVYTWSSQGGSGKFWFAKDFPGCQELNAAIEKLSNYNAPNNHAHYPMPSAYPGMLIKLEMTMSGVSSVVELVSAKEQKVDDSAFAVPEDYQEVQTRMLPSK</sequence>
<protein>
    <recommendedName>
        <fullName evidence="2">DUF4412 domain-containing protein</fullName>
    </recommendedName>
</protein>
<proteinExistence type="predicted"/>
<reference evidence="3 4" key="1">
    <citation type="submission" date="2020-08" db="EMBL/GenBank/DDBJ databases">
        <title>Genomic Encyclopedia of Type Strains, Phase IV (KMG-IV): sequencing the most valuable type-strain genomes for metagenomic binning, comparative biology and taxonomic classification.</title>
        <authorList>
            <person name="Goeker M."/>
        </authorList>
    </citation>
    <scope>NUCLEOTIDE SEQUENCE [LARGE SCALE GENOMIC DNA]</scope>
    <source>
        <strain evidence="3 4">DSM 12251</strain>
    </source>
</reference>